<dbReference type="Proteomes" id="UP001164965">
    <property type="component" value="Chromosome"/>
</dbReference>
<organism evidence="1 2">
    <name type="scientific">Rhodococcus antarcticus</name>
    <dbReference type="NCBI Taxonomy" id="2987751"/>
    <lineage>
        <taxon>Bacteria</taxon>
        <taxon>Bacillati</taxon>
        <taxon>Actinomycetota</taxon>
        <taxon>Actinomycetes</taxon>
        <taxon>Mycobacteriales</taxon>
        <taxon>Nocardiaceae</taxon>
        <taxon>Rhodococcus</taxon>
    </lineage>
</organism>
<dbReference type="SUPFAM" id="SSF109854">
    <property type="entry name" value="DinB/YfiT-like putative metalloenzymes"/>
    <property type="match status" value="1"/>
</dbReference>
<name>A0ABY6P491_9NOCA</name>
<reference evidence="1" key="1">
    <citation type="submission" date="2022-10" db="EMBL/GenBank/DDBJ databases">
        <title>Rhodococcus sp.75.</title>
        <authorList>
            <person name="Sun M."/>
        </authorList>
    </citation>
    <scope>NUCLEOTIDE SEQUENCE</scope>
    <source>
        <strain evidence="1">75</strain>
    </source>
</reference>
<dbReference type="RefSeq" id="WP_265384593.1">
    <property type="nucleotide sequence ID" value="NZ_CP110615.1"/>
</dbReference>
<keyword evidence="2" id="KW-1185">Reference proteome</keyword>
<gene>
    <name evidence="1" type="ORF">RHODO2019_03125</name>
</gene>
<dbReference type="InterPro" id="IPR034660">
    <property type="entry name" value="DinB/YfiT-like"/>
</dbReference>
<dbReference type="EMBL" id="CP110615">
    <property type="protein sequence ID" value="UZJ26489.1"/>
    <property type="molecule type" value="Genomic_DNA"/>
</dbReference>
<protein>
    <submittedName>
        <fullName evidence="1">DinB family protein</fullName>
    </submittedName>
</protein>
<proteinExistence type="predicted"/>
<evidence type="ECO:0000313" key="2">
    <source>
        <dbReference type="Proteomes" id="UP001164965"/>
    </source>
</evidence>
<dbReference type="Pfam" id="PF04978">
    <property type="entry name" value="MST"/>
    <property type="match status" value="1"/>
</dbReference>
<sequence length="192" mass="21338">MDVMAGPLRRYLQQGRDAMVRALEGLDEFDARRPLTPSGTNILGLVKHLVGVERSYLGACVGRPPEFTLPWEEDGSVWDGADMWVRAEESRSYIVDLYHQSWRSSDASIDALPLDAEAYVHWWKEGTRRPSFGSLLVRVVAETAQHAGHAEILREGLDGQGGRDSGSFGDDVTWTSYLARIHAAADPFRNPA</sequence>
<evidence type="ECO:0000313" key="1">
    <source>
        <dbReference type="EMBL" id="UZJ26489.1"/>
    </source>
</evidence>
<accession>A0ABY6P491</accession>
<dbReference type="Gene3D" id="1.20.120.450">
    <property type="entry name" value="dinb family like domain"/>
    <property type="match status" value="1"/>
</dbReference>
<dbReference type="InterPro" id="IPR007061">
    <property type="entry name" value="MST-like"/>
</dbReference>